<sequence>MLSDDDRRTLLEQVIGNTVAEEIQVDWLESPGWSAHARLEGSDGLVGYLLTSPEWQEARFAVPHRSTFLITASDDGDDVRQALERLARVVVAYLSNDYEIESRRGIFGVRTTLAIHAADGTWRIGRRMSQPPPRSP</sequence>
<dbReference type="Proteomes" id="UP000321571">
    <property type="component" value="Unassembled WGS sequence"/>
</dbReference>
<evidence type="ECO:0000313" key="2">
    <source>
        <dbReference type="Proteomes" id="UP000321571"/>
    </source>
</evidence>
<proteinExistence type="predicted"/>
<gene>
    <name evidence="1" type="ORF">FHP06_12330</name>
</gene>
<comment type="caution">
    <text evidence="1">The sequence shown here is derived from an EMBL/GenBank/DDBJ whole genome shotgun (WGS) entry which is preliminary data.</text>
</comment>
<evidence type="ECO:0000313" key="1">
    <source>
        <dbReference type="EMBL" id="TXL57574.1"/>
    </source>
</evidence>
<dbReference type="RefSeq" id="WP_147687099.1">
    <property type="nucleotide sequence ID" value="NZ_VDUX01000006.1"/>
</dbReference>
<reference evidence="1 2" key="1">
    <citation type="submission" date="2019-06" db="EMBL/GenBank/DDBJ databases">
        <title>Aeromicrobium sp. nov., isolated from a maize field.</title>
        <authorList>
            <person name="Lin S.-Y."/>
            <person name="Tsai C.-F."/>
            <person name="Young C.-C."/>
        </authorList>
    </citation>
    <scope>NUCLEOTIDE SEQUENCE [LARGE SCALE GENOMIC DNA]</scope>
    <source>
        <strain evidence="1 2">CC-CFT486</strain>
    </source>
</reference>
<name>A0A5C8NGV6_9ACTN</name>
<dbReference type="AlphaFoldDB" id="A0A5C8NGV6"/>
<dbReference type="OrthoDB" id="3830029at2"/>
<accession>A0A5C8NGV6</accession>
<protein>
    <submittedName>
        <fullName evidence="1">Uncharacterized protein</fullName>
    </submittedName>
</protein>
<keyword evidence="2" id="KW-1185">Reference proteome</keyword>
<dbReference type="EMBL" id="VDUX01000006">
    <property type="protein sequence ID" value="TXL57574.1"/>
    <property type="molecule type" value="Genomic_DNA"/>
</dbReference>
<organism evidence="1 2">
    <name type="scientific">Aeromicrobium terrae</name>
    <dbReference type="NCBI Taxonomy" id="2498846"/>
    <lineage>
        <taxon>Bacteria</taxon>
        <taxon>Bacillati</taxon>
        <taxon>Actinomycetota</taxon>
        <taxon>Actinomycetes</taxon>
        <taxon>Propionibacteriales</taxon>
        <taxon>Nocardioidaceae</taxon>
        <taxon>Aeromicrobium</taxon>
    </lineage>
</organism>